<organism evidence="1 2">
    <name type="scientific">Romanomermis culicivorax</name>
    <name type="common">Nematode worm</name>
    <dbReference type="NCBI Taxonomy" id="13658"/>
    <lineage>
        <taxon>Eukaryota</taxon>
        <taxon>Metazoa</taxon>
        <taxon>Ecdysozoa</taxon>
        <taxon>Nematoda</taxon>
        <taxon>Enoplea</taxon>
        <taxon>Dorylaimia</taxon>
        <taxon>Mermithida</taxon>
        <taxon>Mermithoidea</taxon>
        <taxon>Mermithidae</taxon>
        <taxon>Romanomermis</taxon>
    </lineage>
</organism>
<protein>
    <submittedName>
        <fullName evidence="2">Uncharacterized protein</fullName>
    </submittedName>
</protein>
<dbReference type="WBParaSite" id="nRc.2.0.1.t14881-RA">
    <property type="protein sequence ID" value="nRc.2.0.1.t14881-RA"/>
    <property type="gene ID" value="nRc.2.0.1.g14881"/>
</dbReference>
<evidence type="ECO:0000313" key="2">
    <source>
        <dbReference type="WBParaSite" id="nRc.2.0.1.t14881-RA"/>
    </source>
</evidence>
<name>A0A915ILN7_ROMCU</name>
<dbReference type="AlphaFoldDB" id="A0A915ILN7"/>
<evidence type="ECO:0000313" key="1">
    <source>
        <dbReference type="Proteomes" id="UP000887565"/>
    </source>
</evidence>
<dbReference type="Proteomes" id="UP000887565">
    <property type="component" value="Unplaced"/>
</dbReference>
<sequence length="81" mass="8937">MEQLVSGDAVDPQVVNLVRNRWQSGSGRDIWHKTEWVPDRGSQMDSNGCGEVSMHWGNGCLGGDVTLTCAFCQLDWATIAR</sequence>
<reference evidence="2" key="1">
    <citation type="submission" date="2022-11" db="UniProtKB">
        <authorList>
            <consortium name="WormBaseParasite"/>
        </authorList>
    </citation>
    <scope>IDENTIFICATION</scope>
</reference>
<keyword evidence="1" id="KW-1185">Reference proteome</keyword>
<proteinExistence type="predicted"/>
<accession>A0A915ILN7</accession>